<keyword evidence="3" id="KW-1185">Reference proteome</keyword>
<sequence length="488" mass="55887">MNINLSYYLTILFLLTSFSISAQYNRYWSNSFNTDASLLSGAVVGGGSGITAIYYNPAQIADISYKKFAITANIFSFYNTNFKNALVEGEKTSDLKFRVQPRFVAYLLRPEKWKNTSIEICTFTRDSYKYEQLSRSVREVDVIATYPGDEEFIGDFYYRCEYEDYWIGGGIARELSPKWKFGVSGFYSYSYIRYNYNVTTRAYNLDNKSLDLVEYNYNHYISGFTSKILFKGGLTYSGDKWQFGMAVTTPSMRITGSSTVSREVSTHNIHNQDGSRKEDLLITDQQLKLRTNFKTPFSLSLGTKRSFKKHSIYLSAEYFGGIDSFAMINQTQNQVLSSGSGYSIPSDNWLGVSSKREGITNIAFGWRGDINDHLELMGGFRTDFSFDKYNGAHDYHNPAEIITPSIDQYHFTSGVEFEFLHSDVIIGIQYSYSKDQHLEQFADFSDPIEYDPSTNTILQGYRNNSMSIWENTMSIFLGFTYNINNQGN</sequence>
<proteinExistence type="predicted"/>
<reference evidence="2 3" key="1">
    <citation type="submission" date="2020-04" db="EMBL/GenBank/DDBJ databases">
        <title>Flammeovirga sp. SR4, a novel species isolated from seawater.</title>
        <authorList>
            <person name="Wang X."/>
        </authorList>
    </citation>
    <scope>NUCLEOTIDE SEQUENCE [LARGE SCALE GENOMIC DNA]</scope>
    <source>
        <strain evidence="2 3">SR4</strain>
    </source>
</reference>
<organism evidence="2 3">
    <name type="scientific">Flammeovirga agarivorans</name>
    <dbReference type="NCBI Taxonomy" id="2726742"/>
    <lineage>
        <taxon>Bacteria</taxon>
        <taxon>Pseudomonadati</taxon>
        <taxon>Bacteroidota</taxon>
        <taxon>Cytophagia</taxon>
        <taxon>Cytophagales</taxon>
        <taxon>Flammeovirgaceae</taxon>
        <taxon>Flammeovirga</taxon>
    </lineage>
</organism>
<evidence type="ECO:0008006" key="4">
    <source>
        <dbReference type="Google" id="ProtNLM"/>
    </source>
</evidence>
<gene>
    <name evidence="2" type="ORF">HGP29_11985</name>
</gene>
<dbReference type="Gene3D" id="2.40.160.60">
    <property type="entry name" value="Outer membrane protein transport protein (OMPP1/FadL/TodX)"/>
    <property type="match status" value="1"/>
</dbReference>
<keyword evidence="1" id="KW-1133">Transmembrane helix</keyword>
<comment type="caution">
    <text evidence="2">The sequence shown here is derived from an EMBL/GenBank/DDBJ whole genome shotgun (WGS) entry which is preliminary data.</text>
</comment>
<feature type="transmembrane region" description="Helical" evidence="1">
    <location>
        <begin position="36"/>
        <end position="55"/>
    </location>
</feature>
<evidence type="ECO:0000313" key="2">
    <source>
        <dbReference type="EMBL" id="NLR91934.1"/>
    </source>
</evidence>
<protein>
    <recommendedName>
        <fullName evidence="4">Long-chain fatty acid transport protein</fullName>
    </recommendedName>
</protein>
<dbReference type="Proteomes" id="UP000585050">
    <property type="component" value="Unassembled WGS sequence"/>
</dbReference>
<dbReference type="AlphaFoldDB" id="A0A7X8SKK5"/>
<dbReference type="RefSeq" id="WP_168882645.1">
    <property type="nucleotide sequence ID" value="NZ_JABAIL010000003.1"/>
</dbReference>
<feature type="transmembrane region" description="Helical" evidence="1">
    <location>
        <begin position="6"/>
        <end position="24"/>
    </location>
</feature>
<dbReference type="EMBL" id="JABAIL010000003">
    <property type="protein sequence ID" value="NLR91934.1"/>
    <property type="molecule type" value="Genomic_DNA"/>
</dbReference>
<keyword evidence="1" id="KW-0472">Membrane</keyword>
<keyword evidence="1" id="KW-0812">Transmembrane</keyword>
<evidence type="ECO:0000313" key="3">
    <source>
        <dbReference type="Proteomes" id="UP000585050"/>
    </source>
</evidence>
<evidence type="ECO:0000256" key="1">
    <source>
        <dbReference type="SAM" id="Phobius"/>
    </source>
</evidence>
<accession>A0A7X8SKK5</accession>
<name>A0A7X8SKK5_9BACT</name>